<dbReference type="GO" id="GO:0043138">
    <property type="term" value="F:3'-5' DNA helicase activity"/>
    <property type="evidence" value="ECO:0007669"/>
    <property type="project" value="UniProtKB-EC"/>
</dbReference>
<comment type="catalytic activity">
    <reaction evidence="6">
        <text>Couples ATP hydrolysis with the unwinding of duplex DNA by translocating in the 3'-5' direction.</text>
        <dbReference type="EC" id="5.6.2.4"/>
    </reaction>
</comment>
<dbReference type="Pfam" id="PF00580">
    <property type="entry name" value="UvrD-helicase"/>
    <property type="match status" value="1"/>
</dbReference>
<dbReference type="EC" id="5.6.2.4" evidence="7"/>
<dbReference type="PROSITE" id="PS51198">
    <property type="entry name" value="UVRD_HELICASE_ATP_BIND"/>
    <property type="match status" value="1"/>
</dbReference>
<keyword evidence="3 10" id="KW-0347">Helicase</keyword>
<dbReference type="AlphaFoldDB" id="A0A5C5Z867"/>
<feature type="binding site" evidence="10">
    <location>
        <begin position="17"/>
        <end position="24"/>
    </location>
    <ligand>
        <name>ATP</name>
        <dbReference type="ChEBI" id="CHEBI:30616"/>
    </ligand>
</feature>
<dbReference type="Proteomes" id="UP000315010">
    <property type="component" value="Unassembled WGS sequence"/>
</dbReference>
<dbReference type="InterPro" id="IPR000212">
    <property type="entry name" value="DNA_helicase_UvrD/REP"/>
</dbReference>
<evidence type="ECO:0000256" key="9">
    <source>
        <dbReference type="ARBA" id="ARBA00048988"/>
    </source>
</evidence>
<dbReference type="PANTHER" id="PTHR11070:SF2">
    <property type="entry name" value="ATP-DEPENDENT DNA HELICASE SRS2"/>
    <property type="match status" value="1"/>
</dbReference>
<evidence type="ECO:0000256" key="3">
    <source>
        <dbReference type="ARBA" id="ARBA00022806"/>
    </source>
</evidence>
<dbReference type="GO" id="GO:0033202">
    <property type="term" value="C:DNA helicase complex"/>
    <property type="evidence" value="ECO:0007669"/>
    <property type="project" value="TreeGrafter"/>
</dbReference>
<evidence type="ECO:0000256" key="6">
    <source>
        <dbReference type="ARBA" id="ARBA00034617"/>
    </source>
</evidence>
<dbReference type="GO" id="GO:0003677">
    <property type="term" value="F:DNA binding"/>
    <property type="evidence" value="ECO:0007669"/>
    <property type="project" value="InterPro"/>
</dbReference>
<keyword evidence="1 10" id="KW-0547">Nucleotide-binding</keyword>
<evidence type="ECO:0000259" key="11">
    <source>
        <dbReference type="PROSITE" id="PS51198"/>
    </source>
</evidence>
<reference evidence="12 13" key="1">
    <citation type="submission" date="2019-02" db="EMBL/GenBank/DDBJ databases">
        <title>Deep-cultivation of Planctomycetes and their phenomic and genomic characterization uncovers novel biology.</title>
        <authorList>
            <person name="Wiegand S."/>
            <person name="Jogler M."/>
            <person name="Boedeker C."/>
            <person name="Pinto D."/>
            <person name="Vollmers J."/>
            <person name="Rivas-Marin E."/>
            <person name="Kohn T."/>
            <person name="Peeters S.H."/>
            <person name="Heuer A."/>
            <person name="Rast P."/>
            <person name="Oberbeckmann S."/>
            <person name="Bunk B."/>
            <person name="Jeske O."/>
            <person name="Meyerdierks A."/>
            <person name="Storesund J.E."/>
            <person name="Kallscheuer N."/>
            <person name="Luecker S."/>
            <person name="Lage O.M."/>
            <person name="Pohl T."/>
            <person name="Merkel B.J."/>
            <person name="Hornburger P."/>
            <person name="Mueller R.-W."/>
            <person name="Bruemmer F."/>
            <person name="Labrenz M."/>
            <person name="Spormann A.M."/>
            <person name="Op Den Camp H."/>
            <person name="Overmann J."/>
            <person name="Amann R."/>
            <person name="Jetten M.S.M."/>
            <person name="Mascher T."/>
            <person name="Medema M.H."/>
            <person name="Devos D.P."/>
            <person name="Kaster A.-K."/>
            <person name="Ovreas L."/>
            <person name="Rohde M."/>
            <person name="Galperin M.Y."/>
            <person name="Jogler C."/>
        </authorList>
    </citation>
    <scope>NUCLEOTIDE SEQUENCE [LARGE SCALE GENOMIC DNA]</scope>
    <source>
        <strain evidence="12 13">CA13</strain>
    </source>
</reference>
<dbReference type="GO" id="GO:0005829">
    <property type="term" value="C:cytosol"/>
    <property type="evidence" value="ECO:0007669"/>
    <property type="project" value="TreeGrafter"/>
</dbReference>
<sequence length="868" mass="96344">MTTKTITGALHPTLVRASAGTGKTYQLTARLLRILLQDSPPETILATTFTRKAAGEILNRVLEVLAKAGDDNDQASLKALQEQVGIPSLQHQTCRQQLHRILKNIHRLRICTLDSLFTQLARSFPFELSLPPAWRLTDEIEEVWIQERAVSNVVSILNPSEMTTMLTMLGKGEIKRSIQRELMQVVDTAYGIHRRSTSDAWMKLVAPKRPDQKEITKVAGELRQADPSQKTVRAKLQKLADAIETGDFNSLVDDTLIRNIAKARRTHAEVKFGRSKLPDGLDDALDVVYAAVRTELVGLLVSQNEATAKILAAYDFHVNTLKQSSRVLSFEDVAVRLSRLFSGIDPQALINRMDGAIDHVLLDEFQDTSPAQWQVLRPLAVRACNVEAAVEDGSERQIGRSFFCVGDTKQAIYGWRGGVAEIFDAVTDEIDGIAETEQNESFRSSPDIIDFVNLVFRNLSRHPLSSEGDPKDPSDKTAHEATAIRRFASQFPDHTAFKKSLKGYVRIQTSMKVEGGDKEANDNACLEDAAKQIAEIAKEASGKKIGVLTRTNSAVAQLINMLESLNVEVSQEGGNPLTDSAAVETVLSALMMAEHPGDGRWRFHVEQTLLVADPTLTADSIRRMVEQRGIAQTVERLCGTLAPICTARDTLRLRQLARLAIAYENNPQPRLRDFVRLVREKRIERPQQAQVRVMTVHQSKGLEFDVVVLPQLDGPLTRSSGNCVADAKSLSESPQGITRYIGQDYWHFLDKKWQHAFGSQGASAMTEALCLLYVAITRAKQALYIVVQPSNKKEFSTKTAASLIYHAVGCEKDPTESGSVLYESGHSDWSNKDQVMENADVPVKKVQIQFRHATSEQRRSANRSATTI</sequence>
<evidence type="ECO:0000256" key="4">
    <source>
        <dbReference type="ARBA" id="ARBA00022840"/>
    </source>
</evidence>
<comment type="caution">
    <text evidence="12">The sequence shown here is derived from an EMBL/GenBank/DDBJ whole genome shotgun (WGS) entry which is preliminary data.</text>
</comment>
<evidence type="ECO:0000256" key="1">
    <source>
        <dbReference type="ARBA" id="ARBA00022741"/>
    </source>
</evidence>
<dbReference type="GO" id="GO:0016887">
    <property type="term" value="F:ATP hydrolysis activity"/>
    <property type="evidence" value="ECO:0007669"/>
    <property type="project" value="RHEA"/>
</dbReference>
<dbReference type="EMBL" id="SJPJ01000001">
    <property type="protein sequence ID" value="TWT83504.1"/>
    <property type="molecule type" value="Genomic_DNA"/>
</dbReference>
<evidence type="ECO:0000313" key="12">
    <source>
        <dbReference type="EMBL" id="TWT83504.1"/>
    </source>
</evidence>
<accession>A0A5C5Z867</accession>
<dbReference type="PANTHER" id="PTHR11070">
    <property type="entry name" value="UVRD / RECB / PCRA DNA HELICASE FAMILY MEMBER"/>
    <property type="match status" value="1"/>
</dbReference>
<dbReference type="RefSeq" id="WP_146400719.1">
    <property type="nucleotide sequence ID" value="NZ_SJPJ01000001.1"/>
</dbReference>
<evidence type="ECO:0000256" key="2">
    <source>
        <dbReference type="ARBA" id="ARBA00022801"/>
    </source>
</evidence>
<dbReference type="InterPro" id="IPR014017">
    <property type="entry name" value="DNA_helicase_UvrD-like_C"/>
</dbReference>
<keyword evidence="13" id="KW-1185">Reference proteome</keyword>
<evidence type="ECO:0000256" key="5">
    <source>
        <dbReference type="ARBA" id="ARBA00023235"/>
    </source>
</evidence>
<dbReference type="Pfam" id="PF13361">
    <property type="entry name" value="UvrD_C"/>
    <property type="match status" value="1"/>
</dbReference>
<dbReference type="InterPro" id="IPR014016">
    <property type="entry name" value="UvrD-like_ATP-bd"/>
</dbReference>
<dbReference type="Gene3D" id="3.40.50.300">
    <property type="entry name" value="P-loop containing nucleotide triphosphate hydrolases"/>
    <property type="match status" value="4"/>
</dbReference>
<evidence type="ECO:0000256" key="7">
    <source>
        <dbReference type="ARBA" id="ARBA00034808"/>
    </source>
</evidence>
<evidence type="ECO:0000313" key="13">
    <source>
        <dbReference type="Proteomes" id="UP000315010"/>
    </source>
</evidence>
<feature type="domain" description="UvrD-like helicase ATP-binding" evidence="11">
    <location>
        <begin position="1"/>
        <end position="445"/>
    </location>
</feature>
<gene>
    <name evidence="12" type="primary">addA</name>
    <name evidence="12" type="ORF">CA13_49690</name>
</gene>
<dbReference type="OrthoDB" id="9810135at2"/>
<dbReference type="GO" id="GO:0005524">
    <property type="term" value="F:ATP binding"/>
    <property type="evidence" value="ECO:0007669"/>
    <property type="project" value="UniProtKB-UniRule"/>
</dbReference>
<keyword evidence="5" id="KW-0413">Isomerase</keyword>
<keyword evidence="2 10" id="KW-0378">Hydrolase</keyword>
<evidence type="ECO:0000256" key="8">
    <source>
        <dbReference type="ARBA" id="ARBA00034923"/>
    </source>
</evidence>
<proteinExistence type="predicted"/>
<dbReference type="GO" id="GO:0000725">
    <property type="term" value="P:recombinational repair"/>
    <property type="evidence" value="ECO:0007669"/>
    <property type="project" value="TreeGrafter"/>
</dbReference>
<comment type="catalytic activity">
    <reaction evidence="9">
        <text>ATP + H2O = ADP + phosphate + H(+)</text>
        <dbReference type="Rhea" id="RHEA:13065"/>
        <dbReference type="ChEBI" id="CHEBI:15377"/>
        <dbReference type="ChEBI" id="CHEBI:15378"/>
        <dbReference type="ChEBI" id="CHEBI:30616"/>
        <dbReference type="ChEBI" id="CHEBI:43474"/>
        <dbReference type="ChEBI" id="CHEBI:456216"/>
        <dbReference type="EC" id="5.6.2.4"/>
    </reaction>
</comment>
<dbReference type="InterPro" id="IPR027417">
    <property type="entry name" value="P-loop_NTPase"/>
</dbReference>
<keyword evidence="4 10" id="KW-0067">ATP-binding</keyword>
<protein>
    <recommendedName>
        <fullName evidence="7">DNA 3'-5' helicase</fullName>
        <ecNumber evidence="7">5.6.2.4</ecNumber>
    </recommendedName>
    <alternativeName>
        <fullName evidence="8">DNA 3'-5' helicase II</fullName>
    </alternativeName>
</protein>
<name>A0A5C5Z867_9BACT</name>
<dbReference type="SUPFAM" id="SSF52540">
    <property type="entry name" value="P-loop containing nucleoside triphosphate hydrolases"/>
    <property type="match status" value="1"/>
</dbReference>
<organism evidence="12 13">
    <name type="scientific">Novipirellula herctigrandis</name>
    <dbReference type="NCBI Taxonomy" id="2527986"/>
    <lineage>
        <taxon>Bacteria</taxon>
        <taxon>Pseudomonadati</taxon>
        <taxon>Planctomycetota</taxon>
        <taxon>Planctomycetia</taxon>
        <taxon>Pirellulales</taxon>
        <taxon>Pirellulaceae</taxon>
        <taxon>Novipirellula</taxon>
    </lineage>
</organism>
<evidence type="ECO:0000256" key="10">
    <source>
        <dbReference type="PROSITE-ProRule" id="PRU00560"/>
    </source>
</evidence>